<dbReference type="Proteomes" id="UP000233556">
    <property type="component" value="Unassembled WGS sequence"/>
</dbReference>
<dbReference type="PANTHER" id="PTHR33332">
    <property type="entry name" value="REVERSE TRANSCRIPTASE DOMAIN-CONTAINING PROTEIN"/>
    <property type="match status" value="1"/>
</dbReference>
<evidence type="ECO:0000313" key="2">
    <source>
        <dbReference type="EMBL" id="PKU43430.1"/>
    </source>
</evidence>
<accession>A0A2I0UBJ6</accession>
<dbReference type="EMBL" id="KZ505904">
    <property type="protein sequence ID" value="PKU43430.1"/>
    <property type="molecule type" value="Genomic_DNA"/>
</dbReference>
<evidence type="ECO:0000313" key="3">
    <source>
        <dbReference type="Proteomes" id="UP000233556"/>
    </source>
</evidence>
<proteinExistence type="predicted"/>
<evidence type="ECO:0008006" key="4">
    <source>
        <dbReference type="Google" id="ProtNLM"/>
    </source>
</evidence>
<feature type="region of interest" description="Disordered" evidence="1">
    <location>
        <begin position="62"/>
        <end position="81"/>
    </location>
</feature>
<reference evidence="3" key="2">
    <citation type="submission" date="2017-12" db="EMBL/GenBank/DDBJ databases">
        <title>Genome sequence of the Bar-tailed Godwit (Limosa lapponica baueri).</title>
        <authorList>
            <person name="Lima N.C.B."/>
            <person name="Parody-Merino A.M."/>
            <person name="Battley P.F."/>
            <person name="Fidler A.E."/>
            <person name="Prosdocimi F."/>
        </authorList>
    </citation>
    <scope>NUCLEOTIDE SEQUENCE [LARGE SCALE GENOMIC DNA]</scope>
</reference>
<dbReference type="AlphaFoldDB" id="A0A2I0UBJ6"/>
<reference evidence="3" key="1">
    <citation type="submission" date="2017-11" db="EMBL/GenBank/DDBJ databases">
        <authorList>
            <person name="Lima N.C."/>
            <person name="Parody-Merino A.M."/>
            <person name="Battley P.F."/>
            <person name="Fidler A.E."/>
            <person name="Prosdocimi F."/>
        </authorList>
    </citation>
    <scope>NUCLEOTIDE SEQUENCE [LARGE SCALE GENOMIC DNA]</scope>
</reference>
<keyword evidence="3" id="KW-1185">Reference proteome</keyword>
<name>A0A2I0UBJ6_LIMLA</name>
<protein>
    <recommendedName>
        <fullName evidence="4">Rna-directed dna polymerase from mobile element jockey-like</fullName>
    </recommendedName>
</protein>
<dbReference type="OrthoDB" id="410381at2759"/>
<sequence>MDEKLDMSWQCAFTAHKANYIWGCIKGSVASMSREVILPLYSTLVKPYLQYCVQLWNPHRPVEAGPEEGHNNDQRGGTPLL</sequence>
<gene>
    <name evidence="2" type="ORF">llap_6263</name>
</gene>
<evidence type="ECO:0000256" key="1">
    <source>
        <dbReference type="SAM" id="MobiDB-lite"/>
    </source>
</evidence>
<organism evidence="2 3">
    <name type="scientific">Limosa lapponica baueri</name>
    <dbReference type="NCBI Taxonomy" id="1758121"/>
    <lineage>
        <taxon>Eukaryota</taxon>
        <taxon>Metazoa</taxon>
        <taxon>Chordata</taxon>
        <taxon>Craniata</taxon>
        <taxon>Vertebrata</taxon>
        <taxon>Euteleostomi</taxon>
        <taxon>Archelosauria</taxon>
        <taxon>Archosauria</taxon>
        <taxon>Dinosauria</taxon>
        <taxon>Saurischia</taxon>
        <taxon>Theropoda</taxon>
        <taxon>Coelurosauria</taxon>
        <taxon>Aves</taxon>
        <taxon>Neognathae</taxon>
        <taxon>Neoaves</taxon>
        <taxon>Charadriiformes</taxon>
        <taxon>Scolopacidae</taxon>
        <taxon>Limosa</taxon>
    </lineage>
</organism>